<proteinExistence type="predicted"/>
<keyword evidence="3" id="KW-1185">Reference proteome</keyword>
<evidence type="ECO:0000313" key="3">
    <source>
        <dbReference type="Proteomes" id="UP000565441"/>
    </source>
</evidence>
<dbReference type="AlphaFoldDB" id="A0A8H5M9Q8"/>
<evidence type="ECO:0000313" key="2">
    <source>
        <dbReference type="EMBL" id="KAF5385972.1"/>
    </source>
</evidence>
<feature type="region of interest" description="Disordered" evidence="1">
    <location>
        <begin position="1"/>
        <end position="30"/>
    </location>
</feature>
<gene>
    <name evidence="2" type="ORF">D9615_002275</name>
</gene>
<dbReference type="OrthoDB" id="3059749at2759"/>
<dbReference type="Proteomes" id="UP000565441">
    <property type="component" value="Unassembled WGS sequence"/>
</dbReference>
<comment type="caution">
    <text evidence="2">The sequence shown here is derived from an EMBL/GenBank/DDBJ whole genome shotgun (WGS) entry which is preliminary data.</text>
</comment>
<protein>
    <submittedName>
        <fullName evidence="2">Uncharacterized protein</fullName>
    </submittedName>
</protein>
<sequence length="137" mass="15077">MLFIPGPLQPPPVSDKRADSPPPFFDPSTRPFTGQELTVSGLDHTGPQSAIDHLKRIVADLTERGQDLPDLEITPGSYRTAQDHLDYATVSLTGPLKASPHPDVLEFVRRTLDNVNGITALWHIHHGPDKSRQLAFT</sequence>
<name>A0A8H5M9Q8_9AGAR</name>
<organism evidence="2 3">
    <name type="scientific">Tricholomella constricta</name>
    <dbReference type="NCBI Taxonomy" id="117010"/>
    <lineage>
        <taxon>Eukaryota</taxon>
        <taxon>Fungi</taxon>
        <taxon>Dikarya</taxon>
        <taxon>Basidiomycota</taxon>
        <taxon>Agaricomycotina</taxon>
        <taxon>Agaricomycetes</taxon>
        <taxon>Agaricomycetidae</taxon>
        <taxon>Agaricales</taxon>
        <taxon>Tricholomatineae</taxon>
        <taxon>Lyophyllaceae</taxon>
        <taxon>Tricholomella</taxon>
    </lineage>
</organism>
<accession>A0A8H5M9Q8</accession>
<dbReference type="EMBL" id="JAACJP010000003">
    <property type="protein sequence ID" value="KAF5385972.1"/>
    <property type="molecule type" value="Genomic_DNA"/>
</dbReference>
<reference evidence="2 3" key="1">
    <citation type="journal article" date="2020" name="ISME J.">
        <title>Uncovering the hidden diversity of litter-decomposition mechanisms in mushroom-forming fungi.</title>
        <authorList>
            <person name="Floudas D."/>
            <person name="Bentzer J."/>
            <person name="Ahren D."/>
            <person name="Johansson T."/>
            <person name="Persson P."/>
            <person name="Tunlid A."/>
        </authorList>
    </citation>
    <scope>NUCLEOTIDE SEQUENCE [LARGE SCALE GENOMIC DNA]</scope>
    <source>
        <strain evidence="2 3">CBS 661.87</strain>
    </source>
</reference>
<evidence type="ECO:0000256" key="1">
    <source>
        <dbReference type="SAM" id="MobiDB-lite"/>
    </source>
</evidence>